<evidence type="ECO:0000259" key="12">
    <source>
        <dbReference type="Pfam" id="PF07730"/>
    </source>
</evidence>
<feature type="domain" description="Histidine kinase/HSP90-like ATPase" evidence="11">
    <location>
        <begin position="288"/>
        <end position="376"/>
    </location>
</feature>
<evidence type="ECO:0000313" key="15">
    <source>
        <dbReference type="Proteomes" id="UP000612899"/>
    </source>
</evidence>
<dbReference type="EMBL" id="BONY01000001">
    <property type="protein sequence ID" value="GIH01992.1"/>
    <property type="molecule type" value="Genomic_DNA"/>
</dbReference>
<evidence type="ECO:0000313" key="14">
    <source>
        <dbReference type="EMBL" id="GIH01992.1"/>
    </source>
</evidence>
<comment type="caution">
    <text evidence="14">The sequence shown here is derived from an EMBL/GenBank/DDBJ whole genome shotgun (WGS) entry which is preliminary data.</text>
</comment>
<evidence type="ECO:0000256" key="5">
    <source>
        <dbReference type="ARBA" id="ARBA00022741"/>
    </source>
</evidence>
<dbReference type="Gene3D" id="1.20.5.1930">
    <property type="match status" value="1"/>
</dbReference>
<dbReference type="InterPro" id="IPR050482">
    <property type="entry name" value="Sensor_HK_TwoCompSys"/>
</dbReference>
<dbReference type="Gene3D" id="3.30.565.10">
    <property type="entry name" value="Histidine kinase-like ATPase, C-terminal domain"/>
    <property type="match status" value="1"/>
</dbReference>
<proteinExistence type="predicted"/>
<dbReference type="AlphaFoldDB" id="A0A8J3VCW8"/>
<keyword evidence="3" id="KW-0597">Phosphoprotein</keyword>
<dbReference type="InterPro" id="IPR036890">
    <property type="entry name" value="HATPase_C_sf"/>
</dbReference>
<dbReference type="Pfam" id="PF23539">
    <property type="entry name" value="DUF7134"/>
    <property type="match status" value="1"/>
</dbReference>
<dbReference type="Pfam" id="PF02518">
    <property type="entry name" value="HATPase_c"/>
    <property type="match status" value="1"/>
</dbReference>
<keyword evidence="10" id="KW-0472">Membrane</keyword>
<dbReference type="CDD" id="cd16917">
    <property type="entry name" value="HATPase_UhpB-NarQ-NarX-like"/>
    <property type="match status" value="1"/>
</dbReference>
<feature type="transmembrane region" description="Helical" evidence="10">
    <location>
        <begin position="129"/>
        <end position="152"/>
    </location>
</feature>
<keyword evidence="9" id="KW-0175">Coiled coil</keyword>
<reference evidence="14" key="1">
    <citation type="submission" date="2021-01" db="EMBL/GenBank/DDBJ databases">
        <title>Whole genome shotgun sequence of Rhizocola hellebori NBRC 109834.</title>
        <authorList>
            <person name="Komaki H."/>
            <person name="Tamura T."/>
        </authorList>
    </citation>
    <scope>NUCLEOTIDE SEQUENCE</scope>
    <source>
        <strain evidence="14">NBRC 109834</strain>
    </source>
</reference>
<keyword evidence="6 14" id="KW-0418">Kinase</keyword>
<keyword evidence="5" id="KW-0547">Nucleotide-binding</keyword>
<evidence type="ECO:0000256" key="7">
    <source>
        <dbReference type="ARBA" id="ARBA00022840"/>
    </source>
</evidence>
<comment type="catalytic activity">
    <reaction evidence="1">
        <text>ATP + protein L-histidine = ADP + protein N-phospho-L-histidine.</text>
        <dbReference type="EC" id="2.7.13.3"/>
    </reaction>
</comment>
<dbReference type="GO" id="GO:0016020">
    <property type="term" value="C:membrane"/>
    <property type="evidence" value="ECO:0007669"/>
    <property type="project" value="InterPro"/>
</dbReference>
<evidence type="ECO:0000256" key="10">
    <source>
        <dbReference type="SAM" id="Phobius"/>
    </source>
</evidence>
<organism evidence="14 15">
    <name type="scientific">Rhizocola hellebori</name>
    <dbReference type="NCBI Taxonomy" id="1392758"/>
    <lineage>
        <taxon>Bacteria</taxon>
        <taxon>Bacillati</taxon>
        <taxon>Actinomycetota</taxon>
        <taxon>Actinomycetes</taxon>
        <taxon>Micromonosporales</taxon>
        <taxon>Micromonosporaceae</taxon>
        <taxon>Rhizocola</taxon>
    </lineage>
</organism>
<feature type="coiled-coil region" evidence="9">
    <location>
        <begin position="159"/>
        <end position="186"/>
    </location>
</feature>
<evidence type="ECO:0000256" key="3">
    <source>
        <dbReference type="ARBA" id="ARBA00022553"/>
    </source>
</evidence>
<evidence type="ECO:0000256" key="4">
    <source>
        <dbReference type="ARBA" id="ARBA00022679"/>
    </source>
</evidence>
<keyword evidence="15" id="KW-1185">Reference proteome</keyword>
<dbReference type="Pfam" id="PF07730">
    <property type="entry name" value="HisKA_3"/>
    <property type="match status" value="1"/>
</dbReference>
<keyword evidence="7" id="KW-0067">ATP-binding</keyword>
<evidence type="ECO:0000256" key="6">
    <source>
        <dbReference type="ARBA" id="ARBA00022777"/>
    </source>
</evidence>
<evidence type="ECO:0000259" key="13">
    <source>
        <dbReference type="Pfam" id="PF23539"/>
    </source>
</evidence>
<dbReference type="InterPro" id="IPR011712">
    <property type="entry name" value="Sig_transdc_His_kin_sub3_dim/P"/>
</dbReference>
<dbReference type="InterPro" id="IPR055558">
    <property type="entry name" value="DUF7134"/>
</dbReference>
<feature type="transmembrane region" description="Helical" evidence="10">
    <location>
        <begin position="101"/>
        <end position="122"/>
    </location>
</feature>
<gene>
    <name evidence="14" type="ORF">Rhe02_00590</name>
</gene>
<accession>A0A8J3VCW8</accession>
<keyword evidence="4" id="KW-0808">Transferase</keyword>
<keyword evidence="8" id="KW-0902">Two-component regulatory system</keyword>
<dbReference type="Proteomes" id="UP000612899">
    <property type="component" value="Unassembled WGS sequence"/>
</dbReference>
<protein>
    <recommendedName>
        <fullName evidence="2">histidine kinase</fullName>
        <ecNumber evidence="2">2.7.13.3</ecNumber>
    </recommendedName>
</protein>
<sequence length="379" mass="40655">MRRAGDLLLAIAICLLDVFFFSTAGSNLAELGAGDFAPVWLVGYAALGAAALIWRRRSPVAVYAIVWVHAVVGAALVHGYQPVLGMLVALYTVGAHRDRRLSWLIAPTVVPFSIIAVNEALYSETEAKALTFIGLVAFYTLFISGVWALGYWTALSRRRLAESQRMREVEAQLAVAQERARLSRELHDIVAHSVTVMVLQSAGAQRILRTDPQRAIDALTQVEATGRQAMSELRRMLALQGPDGEAQAHPGLDDLGDLVDGVRRTGVPVEMVVEGEPKPVDPSVGLAAYRAVQEALTNAAKHAGVGAATTVRLMWTDDLVVRVTNAIPLQAPSTSRALSTGHGLLGLRERVAVVGGRLEAGHRDEGGYQVTVSLPVVAR</sequence>
<dbReference type="PANTHER" id="PTHR24421">
    <property type="entry name" value="NITRATE/NITRITE SENSOR PROTEIN NARX-RELATED"/>
    <property type="match status" value="1"/>
</dbReference>
<dbReference type="GO" id="GO:0000155">
    <property type="term" value="F:phosphorelay sensor kinase activity"/>
    <property type="evidence" value="ECO:0007669"/>
    <property type="project" value="InterPro"/>
</dbReference>
<dbReference type="EC" id="2.7.13.3" evidence="2"/>
<keyword evidence="10" id="KW-1133">Transmembrane helix</keyword>
<feature type="transmembrane region" description="Helical" evidence="10">
    <location>
        <begin position="36"/>
        <end position="54"/>
    </location>
</feature>
<feature type="transmembrane region" description="Helical" evidence="10">
    <location>
        <begin position="61"/>
        <end position="81"/>
    </location>
</feature>
<feature type="domain" description="DUF7134" evidence="13">
    <location>
        <begin position="7"/>
        <end position="152"/>
    </location>
</feature>
<evidence type="ECO:0000256" key="8">
    <source>
        <dbReference type="ARBA" id="ARBA00023012"/>
    </source>
</evidence>
<dbReference type="GO" id="GO:0046983">
    <property type="term" value="F:protein dimerization activity"/>
    <property type="evidence" value="ECO:0007669"/>
    <property type="project" value="InterPro"/>
</dbReference>
<dbReference type="SUPFAM" id="SSF55874">
    <property type="entry name" value="ATPase domain of HSP90 chaperone/DNA topoisomerase II/histidine kinase"/>
    <property type="match status" value="1"/>
</dbReference>
<dbReference type="PANTHER" id="PTHR24421:SF10">
    <property type="entry name" value="NITRATE_NITRITE SENSOR PROTEIN NARQ"/>
    <property type="match status" value="1"/>
</dbReference>
<dbReference type="InterPro" id="IPR003594">
    <property type="entry name" value="HATPase_dom"/>
</dbReference>
<dbReference type="GO" id="GO:0005524">
    <property type="term" value="F:ATP binding"/>
    <property type="evidence" value="ECO:0007669"/>
    <property type="project" value="UniProtKB-KW"/>
</dbReference>
<keyword evidence="10" id="KW-0812">Transmembrane</keyword>
<evidence type="ECO:0000256" key="9">
    <source>
        <dbReference type="SAM" id="Coils"/>
    </source>
</evidence>
<feature type="domain" description="Signal transduction histidine kinase subgroup 3 dimerisation and phosphoacceptor" evidence="12">
    <location>
        <begin position="178"/>
        <end position="238"/>
    </location>
</feature>
<evidence type="ECO:0000256" key="2">
    <source>
        <dbReference type="ARBA" id="ARBA00012438"/>
    </source>
</evidence>
<name>A0A8J3VCW8_9ACTN</name>
<evidence type="ECO:0000259" key="11">
    <source>
        <dbReference type="Pfam" id="PF02518"/>
    </source>
</evidence>
<feature type="transmembrane region" description="Helical" evidence="10">
    <location>
        <begin position="7"/>
        <end position="24"/>
    </location>
</feature>
<evidence type="ECO:0000256" key="1">
    <source>
        <dbReference type="ARBA" id="ARBA00000085"/>
    </source>
</evidence>